<dbReference type="PANTHER" id="PTHR43065:SF42">
    <property type="entry name" value="TWO-COMPONENT SENSOR PPRA"/>
    <property type="match status" value="1"/>
</dbReference>
<dbReference type="SUPFAM" id="SSF55874">
    <property type="entry name" value="ATPase domain of HSP90 chaperone/DNA topoisomerase II/histidine kinase"/>
    <property type="match status" value="1"/>
</dbReference>
<evidence type="ECO:0000259" key="4">
    <source>
        <dbReference type="PROSITE" id="PS50110"/>
    </source>
</evidence>
<dbReference type="PROSITE" id="PS50112">
    <property type="entry name" value="PAS"/>
    <property type="match status" value="1"/>
</dbReference>
<dbReference type="InterPro" id="IPR011006">
    <property type="entry name" value="CheY-like_superfamily"/>
</dbReference>
<dbReference type="Pfam" id="PF00512">
    <property type="entry name" value="HisKA"/>
    <property type="match status" value="1"/>
</dbReference>
<organism evidence="7">
    <name type="scientific">anaerobic digester metagenome</name>
    <dbReference type="NCBI Taxonomy" id="1263854"/>
    <lineage>
        <taxon>unclassified sequences</taxon>
        <taxon>metagenomes</taxon>
        <taxon>ecological metagenomes</taxon>
    </lineage>
</organism>
<dbReference type="SMART" id="SM00387">
    <property type="entry name" value="HATPase_c"/>
    <property type="match status" value="1"/>
</dbReference>
<feature type="domain" description="PAS" evidence="5">
    <location>
        <begin position="279"/>
        <end position="320"/>
    </location>
</feature>
<dbReference type="SUPFAM" id="SSF47384">
    <property type="entry name" value="Homodimeric domain of signal transducing histidine kinase"/>
    <property type="match status" value="1"/>
</dbReference>
<evidence type="ECO:0000259" key="3">
    <source>
        <dbReference type="PROSITE" id="PS50109"/>
    </source>
</evidence>
<dbReference type="Pfam" id="PF00072">
    <property type="entry name" value="Response_reg"/>
    <property type="match status" value="1"/>
</dbReference>
<dbReference type="InterPro" id="IPR004358">
    <property type="entry name" value="Sig_transdc_His_kin-like_C"/>
</dbReference>
<dbReference type="Gene3D" id="3.30.565.10">
    <property type="entry name" value="Histidine kinase-like ATPase, C-terminal domain"/>
    <property type="match status" value="1"/>
</dbReference>
<dbReference type="CDD" id="cd00156">
    <property type="entry name" value="REC"/>
    <property type="match status" value="1"/>
</dbReference>
<dbReference type="Pfam" id="PF13426">
    <property type="entry name" value="PAS_9"/>
    <property type="match status" value="1"/>
</dbReference>
<evidence type="ECO:0000256" key="2">
    <source>
        <dbReference type="SAM" id="MobiDB-lite"/>
    </source>
</evidence>
<dbReference type="InterPro" id="IPR036890">
    <property type="entry name" value="HATPase_C_sf"/>
</dbReference>
<dbReference type="NCBIfam" id="TIGR00229">
    <property type="entry name" value="sensory_box"/>
    <property type="match status" value="2"/>
</dbReference>
<protein>
    <submittedName>
        <fullName evidence="7">Blue-light-activated protein (Modular protein)</fullName>
    </submittedName>
</protein>
<dbReference type="PRINTS" id="PR00344">
    <property type="entry name" value="BCTRLSENSOR"/>
</dbReference>
<dbReference type="Gene3D" id="1.10.287.130">
    <property type="match status" value="1"/>
</dbReference>
<dbReference type="PROSITE" id="PS50109">
    <property type="entry name" value="HIS_KIN"/>
    <property type="match status" value="1"/>
</dbReference>
<dbReference type="EMBL" id="CAADRM010000084">
    <property type="protein sequence ID" value="VFU13792.1"/>
    <property type="molecule type" value="Genomic_DNA"/>
</dbReference>
<keyword evidence="1" id="KW-0597">Phosphoprotein</keyword>
<dbReference type="PROSITE" id="PS50113">
    <property type="entry name" value="PAC"/>
    <property type="match status" value="2"/>
</dbReference>
<evidence type="ECO:0000259" key="5">
    <source>
        <dbReference type="PROSITE" id="PS50112"/>
    </source>
</evidence>
<proteinExistence type="predicted"/>
<gene>
    <name evidence="7" type="ORF">SCFA_220037</name>
</gene>
<dbReference type="InterPro" id="IPR003594">
    <property type="entry name" value="HATPase_dom"/>
</dbReference>
<dbReference type="Pfam" id="PF08448">
    <property type="entry name" value="PAS_4"/>
    <property type="match status" value="2"/>
</dbReference>
<feature type="region of interest" description="Disordered" evidence="2">
    <location>
        <begin position="648"/>
        <end position="669"/>
    </location>
</feature>
<dbReference type="SUPFAM" id="SSF52172">
    <property type="entry name" value="CheY-like"/>
    <property type="match status" value="1"/>
</dbReference>
<dbReference type="SUPFAM" id="SSF55785">
    <property type="entry name" value="PYP-like sensor domain (PAS domain)"/>
    <property type="match status" value="3"/>
</dbReference>
<feature type="domain" description="PAC" evidence="6">
    <location>
        <begin position="353"/>
        <end position="404"/>
    </location>
</feature>
<dbReference type="CDD" id="cd00130">
    <property type="entry name" value="PAS"/>
    <property type="match status" value="3"/>
</dbReference>
<dbReference type="GO" id="GO:0000155">
    <property type="term" value="F:phosphorelay sensor kinase activity"/>
    <property type="evidence" value="ECO:0007669"/>
    <property type="project" value="InterPro"/>
</dbReference>
<dbReference type="AlphaFoldDB" id="A0A485M0P6"/>
<evidence type="ECO:0000256" key="1">
    <source>
        <dbReference type="ARBA" id="ARBA00022553"/>
    </source>
</evidence>
<dbReference type="InterPro" id="IPR013656">
    <property type="entry name" value="PAS_4"/>
</dbReference>
<sequence>MKKNPGKTRRKTLWEKYAPGDFLDRLGMGAIFLDRDMRITGINTAAGDILQQPGEHFLDRSLAEALPVPLFEEFEKAAREAVQHGSASSFPVRTPLPGRPRLFARCVPVHGGALIVLEDTGALVPPAAGHPEQERRELEKLYEEMESELIKLEAVLEQLPSGVTIEEAPSGRLLYHNAQGDRLLGHPVIAARDYLERPYGALHEDGTVFDPEEYPIARALKGENISMEEVRYRRGDGTLIHLSISAAPIRDLEGKIVAAVSIFNDITDRKRAEEALKESEERLRNIVENSTNVFYSHTPEGHLIYVSPQFEKIFGYDPKDQMLLWTETLTDNPVNRKGIEYTREAIRTGRPQPTYELELKTGDGRKIWVEVNESPVVRDGKTVMVVGALQDITERKRAEKERMEMERRIQQSQKLESLGIMAGGIAHDFNNLLTAILGNLDLALMGGPVNPRSRTFMEQARKATLRASDLTNQMLAYSGKGKFHVRSFNLSGLVEEMAELLRASISKTVTLSLNTDRNIPDIKADPPQIQQIIMNLIVNASEAIGNRPGVVSVSTGVKYCDEHCLAQSRLREKPKPGRYVFLEVRDTGCGMDEKTLERLFDPFFTTKFTGRGLGMAAVLGIVEGHNGAIMIQSEPGKGTTVEVLFPAHSPEKRPGAPGTEREAPAAGEQMRPDYASNTVLVVDDEDMVLDLCAAMVEELGFRVLRASDGREALEVFRSHSGEISLIILDLTMPRMDGVEAFRELKSIRGDVRVIVSSGFSEQEVSGRFEGDGPSGYIKKPFELGLLREKIDEALKKG</sequence>
<dbReference type="InterPro" id="IPR035965">
    <property type="entry name" value="PAS-like_dom_sf"/>
</dbReference>
<dbReference type="Gene3D" id="3.40.50.2300">
    <property type="match status" value="1"/>
</dbReference>
<feature type="domain" description="PAC" evidence="6">
    <location>
        <begin position="226"/>
        <end position="278"/>
    </location>
</feature>
<feature type="domain" description="Response regulatory" evidence="4">
    <location>
        <begin position="678"/>
        <end position="794"/>
    </location>
</feature>
<dbReference type="SMART" id="SM00388">
    <property type="entry name" value="HisKA"/>
    <property type="match status" value="1"/>
</dbReference>
<dbReference type="Pfam" id="PF02518">
    <property type="entry name" value="HATPase_c"/>
    <property type="match status" value="1"/>
</dbReference>
<dbReference type="SMART" id="SM00448">
    <property type="entry name" value="REC"/>
    <property type="match status" value="1"/>
</dbReference>
<evidence type="ECO:0000313" key="7">
    <source>
        <dbReference type="EMBL" id="VFU13792.1"/>
    </source>
</evidence>
<dbReference type="Gene3D" id="6.10.250.490">
    <property type="match status" value="1"/>
</dbReference>
<name>A0A485M0P6_9ZZZZ</name>
<dbReference type="Gene3D" id="3.30.450.20">
    <property type="entry name" value="PAS domain"/>
    <property type="match status" value="3"/>
</dbReference>
<dbReference type="SMART" id="SM00091">
    <property type="entry name" value="PAS"/>
    <property type="match status" value="3"/>
</dbReference>
<dbReference type="SMART" id="SM00086">
    <property type="entry name" value="PAC"/>
    <property type="match status" value="2"/>
</dbReference>
<dbReference type="InterPro" id="IPR005467">
    <property type="entry name" value="His_kinase_dom"/>
</dbReference>
<accession>A0A485M0P6</accession>
<dbReference type="InterPro" id="IPR001610">
    <property type="entry name" value="PAC"/>
</dbReference>
<dbReference type="InterPro" id="IPR003661">
    <property type="entry name" value="HisK_dim/P_dom"/>
</dbReference>
<dbReference type="PROSITE" id="PS50110">
    <property type="entry name" value="RESPONSE_REGULATORY"/>
    <property type="match status" value="1"/>
</dbReference>
<feature type="domain" description="Histidine kinase" evidence="3">
    <location>
        <begin position="424"/>
        <end position="649"/>
    </location>
</feature>
<evidence type="ECO:0000259" key="6">
    <source>
        <dbReference type="PROSITE" id="PS50113"/>
    </source>
</evidence>
<dbReference type="CDD" id="cd00082">
    <property type="entry name" value="HisKA"/>
    <property type="match status" value="1"/>
</dbReference>
<dbReference type="InterPro" id="IPR000700">
    <property type="entry name" value="PAS-assoc_C"/>
</dbReference>
<dbReference type="InterPro" id="IPR036097">
    <property type="entry name" value="HisK_dim/P_sf"/>
</dbReference>
<dbReference type="PANTHER" id="PTHR43065">
    <property type="entry name" value="SENSOR HISTIDINE KINASE"/>
    <property type="match status" value="1"/>
</dbReference>
<reference evidence="7" key="1">
    <citation type="submission" date="2019-03" db="EMBL/GenBank/DDBJ databases">
        <authorList>
            <person name="Hao L."/>
        </authorList>
    </citation>
    <scope>NUCLEOTIDE SEQUENCE</scope>
</reference>
<dbReference type="InterPro" id="IPR001789">
    <property type="entry name" value="Sig_transdc_resp-reg_receiver"/>
</dbReference>
<feature type="compositionally biased region" description="Basic and acidic residues" evidence="2">
    <location>
        <begin position="649"/>
        <end position="663"/>
    </location>
</feature>
<dbReference type="InterPro" id="IPR000014">
    <property type="entry name" value="PAS"/>
</dbReference>